<comment type="caution">
    <text evidence="4">The sequence shown here is derived from an EMBL/GenBank/DDBJ whole genome shotgun (WGS) entry which is preliminary data.</text>
</comment>
<dbReference type="Pfam" id="PF00665">
    <property type="entry name" value="rve"/>
    <property type="match status" value="1"/>
</dbReference>
<dbReference type="EMBL" id="JBHUMQ010000006">
    <property type="protein sequence ID" value="MFD2692700.1"/>
    <property type="molecule type" value="Genomic_DNA"/>
</dbReference>
<sequence>MKSGYQPTDRQTIYQAIQSVSQQMSTFTKRCYSITQLCSIMHLSRAVYYKWHNSIQTSRQKTNTQLISYIRSLEQKNHFIFGARRLALYINHELDVHVTIKRIQRLMRENHIHCIIRVAKRDRQKIAKEMISKNILKHDFTALRPNSKWVTDCTELHYGTHEKLRLSAIKDLFDHRIVSWAVSATETTELLIRTVKQALKTNPHTDSILVHIVREVRIHRVSITIT</sequence>
<feature type="domain" description="Integrase catalytic" evidence="2">
    <location>
        <begin position="144"/>
        <end position="202"/>
    </location>
</feature>
<feature type="domain" description="HTH-like" evidence="3">
    <location>
        <begin position="65"/>
        <end position="118"/>
    </location>
</feature>
<organism evidence="4 5">
    <name type="scientific">Sporolactobacillus shoreicorticis</name>
    <dbReference type="NCBI Taxonomy" id="1923877"/>
    <lineage>
        <taxon>Bacteria</taxon>
        <taxon>Bacillati</taxon>
        <taxon>Bacillota</taxon>
        <taxon>Bacilli</taxon>
        <taxon>Bacillales</taxon>
        <taxon>Sporolactobacillaceae</taxon>
        <taxon>Sporolactobacillus</taxon>
    </lineage>
</organism>
<dbReference type="SUPFAM" id="SSF53098">
    <property type="entry name" value="Ribonuclease H-like"/>
    <property type="match status" value="1"/>
</dbReference>
<dbReference type="RefSeq" id="WP_253065561.1">
    <property type="nucleotide sequence ID" value="NZ_JAMXWM010000048.1"/>
</dbReference>
<comment type="function">
    <text evidence="1">Involved in the transposition of the insertion sequence.</text>
</comment>
<evidence type="ECO:0000313" key="4">
    <source>
        <dbReference type="EMBL" id="MFD2692700.1"/>
    </source>
</evidence>
<gene>
    <name evidence="4" type="ORF">ACFSUE_03510</name>
</gene>
<dbReference type="InterPro" id="IPR001584">
    <property type="entry name" value="Integrase_cat-core"/>
</dbReference>
<dbReference type="Proteomes" id="UP001597399">
    <property type="component" value="Unassembled WGS sequence"/>
</dbReference>
<accession>A0ABW5RZR4</accession>
<dbReference type="Pfam" id="PF13276">
    <property type="entry name" value="HTH_21"/>
    <property type="match status" value="1"/>
</dbReference>
<evidence type="ECO:0000259" key="3">
    <source>
        <dbReference type="Pfam" id="PF13276"/>
    </source>
</evidence>
<evidence type="ECO:0000256" key="1">
    <source>
        <dbReference type="ARBA" id="ARBA00002286"/>
    </source>
</evidence>
<dbReference type="InterPro" id="IPR050900">
    <property type="entry name" value="Transposase_IS3/IS150/IS904"/>
</dbReference>
<dbReference type="PANTHER" id="PTHR46889">
    <property type="entry name" value="TRANSPOSASE INSF FOR INSERTION SEQUENCE IS3B-RELATED"/>
    <property type="match status" value="1"/>
</dbReference>
<reference evidence="5" key="1">
    <citation type="journal article" date="2019" name="Int. J. Syst. Evol. Microbiol.">
        <title>The Global Catalogue of Microorganisms (GCM) 10K type strain sequencing project: providing services to taxonomists for standard genome sequencing and annotation.</title>
        <authorList>
            <consortium name="The Broad Institute Genomics Platform"/>
            <consortium name="The Broad Institute Genome Sequencing Center for Infectious Disease"/>
            <person name="Wu L."/>
            <person name="Ma J."/>
        </authorList>
    </citation>
    <scope>NUCLEOTIDE SEQUENCE [LARGE SCALE GENOMIC DNA]</scope>
    <source>
        <strain evidence="5">TISTR 2466</strain>
    </source>
</reference>
<evidence type="ECO:0000259" key="2">
    <source>
        <dbReference type="Pfam" id="PF00665"/>
    </source>
</evidence>
<proteinExistence type="predicted"/>
<dbReference type="PANTHER" id="PTHR46889:SF4">
    <property type="entry name" value="TRANSPOSASE INSO FOR INSERTION SEQUENCE ELEMENT IS911B-RELATED"/>
    <property type="match status" value="1"/>
</dbReference>
<evidence type="ECO:0000313" key="5">
    <source>
        <dbReference type="Proteomes" id="UP001597399"/>
    </source>
</evidence>
<dbReference type="InterPro" id="IPR025948">
    <property type="entry name" value="HTH-like_dom"/>
</dbReference>
<keyword evidence="5" id="KW-1185">Reference proteome</keyword>
<protein>
    <submittedName>
        <fullName evidence="4">IS3 family transposase</fullName>
    </submittedName>
</protein>
<name>A0ABW5RZR4_9BACL</name>
<dbReference type="InterPro" id="IPR012337">
    <property type="entry name" value="RNaseH-like_sf"/>
</dbReference>